<dbReference type="Proteomes" id="UP000283090">
    <property type="component" value="Unassembled WGS sequence"/>
</dbReference>
<sequence>MRRLVRREVIAAYAAFQEDSGNLTCCERGVDAVVVESGTLSVPEAVVCVKELSAGASNGNKDTSTGGNGNGNRTVTGGKDGVNSAGRLASELWLIAVGFVAIVYIDA</sequence>
<proteinExistence type="predicted"/>
<dbReference type="OrthoDB" id="5356093at2759"/>
<evidence type="ECO:0000256" key="1">
    <source>
        <dbReference type="SAM" id="MobiDB-lite"/>
    </source>
</evidence>
<keyword evidence="2" id="KW-0812">Transmembrane</keyword>
<dbReference type="AlphaFoldDB" id="A0A437A7M3"/>
<gene>
    <name evidence="3" type="ORF">DFL_005371</name>
</gene>
<dbReference type="GeneID" id="93587682"/>
<keyword evidence="2" id="KW-1133">Transmembrane helix</keyword>
<dbReference type="EMBL" id="SAEB01000006">
    <property type="protein sequence ID" value="RVD87128.1"/>
    <property type="molecule type" value="Genomic_DNA"/>
</dbReference>
<reference evidence="3 4" key="1">
    <citation type="submission" date="2019-01" db="EMBL/GenBank/DDBJ databases">
        <title>Intercellular communication is required for trap formation in the nematode-trapping fungus Duddingtonia flagrans.</title>
        <authorList>
            <person name="Youssar L."/>
            <person name="Wernet V."/>
            <person name="Hensel N."/>
            <person name="Hildebrandt H.-G."/>
            <person name="Fischer R."/>
        </authorList>
    </citation>
    <scope>NUCLEOTIDE SEQUENCE [LARGE SCALE GENOMIC DNA]</scope>
    <source>
        <strain evidence="3 4">CBS H-5679</strain>
    </source>
</reference>
<dbReference type="VEuPathDB" id="FungiDB:DFL_005371"/>
<feature type="region of interest" description="Disordered" evidence="1">
    <location>
        <begin position="58"/>
        <end position="78"/>
    </location>
</feature>
<organism evidence="3 4">
    <name type="scientific">Arthrobotrys flagrans</name>
    <name type="common">Nematode-trapping fungus</name>
    <name type="synonym">Trichothecium flagrans</name>
    <dbReference type="NCBI Taxonomy" id="97331"/>
    <lineage>
        <taxon>Eukaryota</taxon>
        <taxon>Fungi</taxon>
        <taxon>Dikarya</taxon>
        <taxon>Ascomycota</taxon>
        <taxon>Pezizomycotina</taxon>
        <taxon>Orbiliomycetes</taxon>
        <taxon>Orbiliales</taxon>
        <taxon>Orbiliaceae</taxon>
        <taxon>Arthrobotrys</taxon>
    </lineage>
</organism>
<protein>
    <submittedName>
        <fullName evidence="3">Uncharacterized protein</fullName>
    </submittedName>
</protein>
<feature type="transmembrane region" description="Helical" evidence="2">
    <location>
        <begin position="88"/>
        <end position="105"/>
    </location>
</feature>
<dbReference type="RefSeq" id="XP_067492672.1">
    <property type="nucleotide sequence ID" value="XM_067634622.1"/>
</dbReference>
<name>A0A437A7M3_ARTFL</name>
<keyword evidence="2" id="KW-0472">Membrane</keyword>
<feature type="compositionally biased region" description="Low complexity" evidence="1">
    <location>
        <begin position="58"/>
        <end position="77"/>
    </location>
</feature>
<evidence type="ECO:0000256" key="2">
    <source>
        <dbReference type="SAM" id="Phobius"/>
    </source>
</evidence>
<evidence type="ECO:0000313" key="4">
    <source>
        <dbReference type="Proteomes" id="UP000283090"/>
    </source>
</evidence>
<keyword evidence="4" id="KW-1185">Reference proteome</keyword>
<evidence type="ECO:0000313" key="3">
    <source>
        <dbReference type="EMBL" id="RVD87128.1"/>
    </source>
</evidence>
<comment type="caution">
    <text evidence="3">The sequence shown here is derived from an EMBL/GenBank/DDBJ whole genome shotgun (WGS) entry which is preliminary data.</text>
</comment>
<accession>A0A437A7M3</accession>